<organism evidence="6 7">
    <name type="scientific">Globodera pallida</name>
    <name type="common">Potato cyst nematode worm</name>
    <name type="synonym">Heterodera pallida</name>
    <dbReference type="NCBI Taxonomy" id="36090"/>
    <lineage>
        <taxon>Eukaryota</taxon>
        <taxon>Metazoa</taxon>
        <taxon>Ecdysozoa</taxon>
        <taxon>Nematoda</taxon>
        <taxon>Chromadorea</taxon>
        <taxon>Rhabditida</taxon>
        <taxon>Tylenchina</taxon>
        <taxon>Tylenchomorpha</taxon>
        <taxon>Tylenchoidea</taxon>
        <taxon>Heteroderidae</taxon>
        <taxon>Heteroderinae</taxon>
        <taxon>Globodera</taxon>
    </lineage>
</organism>
<reference evidence="6" key="2">
    <citation type="submission" date="2014-05" db="EMBL/GenBank/DDBJ databases">
        <title>The genome and life-stage specific transcriptomes of Globodera pallida elucidate key aspects of plant parasitism by a cyst nematode.</title>
        <authorList>
            <person name="Cotton J.A."/>
            <person name="Lilley C.J."/>
            <person name="Jones L.M."/>
            <person name="Kikuchi T."/>
            <person name="Reid A.J."/>
            <person name="Thorpe P."/>
            <person name="Tsai I.J."/>
            <person name="Beasley H."/>
            <person name="Blok V."/>
            <person name="Cock P.J.A."/>
            <person name="Van den Akker S.E."/>
            <person name="Holroyd N."/>
            <person name="Hunt M."/>
            <person name="Mantelin S."/>
            <person name="Naghra H."/>
            <person name="Pain A."/>
            <person name="Palomares-Rius J.E."/>
            <person name="Zarowiecki M."/>
            <person name="Berriman M."/>
            <person name="Jones J.T."/>
            <person name="Urwin P.E."/>
        </authorList>
    </citation>
    <scope>NUCLEOTIDE SEQUENCE [LARGE SCALE GENOMIC DNA]</scope>
    <source>
        <strain evidence="6">Lindley</strain>
    </source>
</reference>
<dbReference type="Proteomes" id="UP000050741">
    <property type="component" value="Unassembled WGS sequence"/>
</dbReference>
<feature type="compositionally biased region" description="Polar residues" evidence="4">
    <location>
        <begin position="1"/>
        <end position="12"/>
    </location>
</feature>
<protein>
    <submittedName>
        <fullName evidence="7">SH3 domain-containing protein</fullName>
    </submittedName>
</protein>
<feature type="domain" description="SH3" evidence="5">
    <location>
        <begin position="99"/>
        <end position="165"/>
    </location>
</feature>
<dbReference type="InterPro" id="IPR001245">
    <property type="entry name" value="Ser-Thr/Tyr_kinase_cat_dom"/>
</dbReference>
<dbReference type="InterPro" id="IPR001452">
    <property type="entry name" value="SH3_domain"/>
</dbReference>
<dbReference type="Pfam" id="PF07714">
    <property type="entry name" value="PK_Tyr_Ser-Thr"/>
    <property type="match status" value="1"/>
</dbReference>
<evidence type="ECO:0000313" key="6">
    <source>
        <dbReference type="Proteomes" id="UP000050741"/>
    </source>
</evidence>
<dbReference type="Gene3D" id="3.30.200.20">
    <property type="entry name" value="Phosphorylase Kinase, domain 1"/>
    <property type="match status" value="1"/>
</dbReference>
<name>A0A183BK42_GLOPA</name>
<keyword evidence="3" id="KW-0547">Nucleotide-binding</keyword>
<dbReference type="InterPro" id="IPR011009">
    <property type="entry name" value="Kinase-like_dom_sf"/>
</dbReference>
<feature type="binding site" evidence="3">
    <location>
        <position position="203"/>
    </location>
    <ligand>
        <name>ATP</name>
        <dbReference type="ChEBI" id="CHEBI:30616"/>
    </ligand>
</feature>
<dbReference type="WBParaSite" id="GPLIN_000097200">
    <property type="protein sequence ID" value="GPLIN_000097200"/>
    <property type="gene ID" value="GPLIN_000097200"/>
</dbReference>
<evidence type="ECO:0000256" key="2">
    <source>
        <dbReference type="PROSITE-ProRule" id="PRU00192"/>
    </source>
</evidence>
<accession>A0A183BK42</accession>
<dbReference type="SUPFAM" id="SSF56112">
    <property type="entry name" value="Protein kinase-like (PK-like)"/>
    <property type="match status" value="1"/>
</dbReference>
<evidence type="ECO:0000313" key="7">
    <source>
        <dbReference type="WBParaSite" id="GPLIN_000097200"/>
    </source>
</evidence>
<proteinExistence type="predicted"/>
<reference evidence="6" key="1">
    <citation type="submission" date="2013-12" db="EMBL/GenBank/DDBJ databases">
        <authorList>
            <person name="Aslett M."/>
        </authorList>
    </citation>
    <scope>NUCLEOTIDE SEQUENCE [LARGE SCALE GENOMIC DNA]</scope>
    <source>
        <strain evidence="6">Lindley</strain>
    </source>
</reference>
<dbReference type="Gene3D" id="2.30.30.40">
    <property type="entry name" value="SH3 Domains"/>
    <property type="match status" value="1"/>
</dbReference>
<dbReference type="SMART" id="SM00326">
    <property type="entry name" value="SH3"/>
    <property type="match status" value="1"/>
</dbReference>
<sequence length="545" mass="59139">MALKSGTLSQDTPMFEKRGKAPPYVNLEPPSSSESLREGKRRSPHKIITLFAFASNCPPGTSADGAGGPIDGKEKPNRGYESLATTSSADGVRFRQHPPEQCVGMAVFDYEAREQDELTLKRGSMMKIVEEECGEEGWALARMGWERDGTRVGKVPKHYVALLGSQPEIVEKGSVWRSDDFLGAGSYAEVFRGTFKGKQVALKLPRAENGEALKREALILSRLRHENIVQFFGISPEPLFIHQQQSRSSADETNLLPPPVPRRACCRSYPWCSKLGLPKATKSAKSNPELKNLGILCPKSGGKVSRSSDSAAGKPLSANELAELLSVQPVPVDGSIANPSYVPMQENENGAKLLASTTKVIHSAPPRQFQAESSKRPVPKPRTAKADDLAQCPTSQAPMLNRAEIATASNYSQNAFKDFSMPVSEQCRPNTLRLAPSGRHSDATNVSAVGESSGCDSGMCASSSNEGASANIEKSLSDLPTFAGKLSADARPNKKWLRNAFPQCAERFADRRVHRRIPRPKFALNKWKCLQSLPSSASSSLYASL</sequence>
<keyword evidence="3" id="KW-0067">ATP-binding</keyword>
<feature type="region of interest" description="Disordered" evidence="4">
    <location>
        <begin position="58"/>
        <end position="82"/>
    </location>
</feature>
<feature type="region of interest" description="Disordered" evidence="4">
    <location>
        <begin position="363"/>
        <end position="392"/>
    </location>
</feature>
<dbReference type="Pfam" id="PF00018">
    <property type="entry name" value="SH3_1"/>
    <property type="match status" value="1"/>
</dbReference>
<evidence type="ECO:0000256" key="4">
    <source>
        <dbReference type="SAM" id="MobiDB-lite"/>
    </source>
</evidence>
<keyword evidence="1 2" id="KW-0728">SH3 domain</keyword>
<dbReference type="InterPro" id="IPR036028">
    <property type="entry name" value="SH3-like_dom_sf"/>
</dbReference>
<dbReference type="PROSITE" id="PS00107">
    <property type="entry name" value="PROTEIN_KINASE_ATP"/>
    <property type="match status" value="1"/>
</dbReference>
<dbReference type="AlphaFoldDB" id="A0A183BK42"/>
<keyword evidence="6" id="KW-1185">Reference proteome</keyword>
<dbReference type="SUPFAM" id="SSF50044">
    <property type="entry name" value="SH3-domain"/>
    <property type="match status" value="1"/>
</dbReference>
<feature type="region of interest" description="Disordered" evidence="4">
    <location>
        <begin position="1"/>
        <end position="42"/>
    </location>
</feature>
<evidence type="ECO:0000259" key="5">
    <source>
        <dbReference type="PROSITE" id="PS50002"/>
    </source>
</evidence>
<dbReference type="GO" id="GO:0004672">
    <property type="term" value="F:protein kinase activity"/>
    <property type="evidence" value="ECO:0007669"/>
    <property type="project" value="InterPro"/>
</dbReference>
<evidence type="ECO:0000256" key="1">
    <source>
        <dbReference type="ARBA" id="ARBA00022443"/>
    </source>
</evidence>
<dbReference type="PROSITE" id="PS50002">
    <property type="entry name" value="SH3"/>
    <property type="match status" value="1"/>
</dbReference>
<evidence type="ECO:0000256" key="3">
    <source>
        <dbReference type="PROSITE-ProRule" id="PRU10141"/>
    </source>
</evidence>
<dbReference type="GO" id="GO:0005524">
    <property type="term" value="F:ATP binding"/>
    <property type="evidence" value="ECO:0007669"/>
    <property type="project" value="UniProtKB-UniRule"/>
</dbReference>
<dbReference type="InterPro" id="IPR017441">
    <property type="entry name" value="Protein_kinase_ATP_BS"/>
</dbReference>
<reference evidence="7" key="3">
    <citation type="submission" date="2016-06" db="UniProtKB">
        <authorList>
            <consortium name="WormBaseParasite"/>
        </authorList>
    </citation>
    <scope>IDENTIFICATION</scope>
</reference>